<reference evidence="2" key="1">
    <citation type="journal article" date="2020" name="Stud. Mycol.">
        <title>101 Dothideomycetes genomes: a test case for predicting lifestyles and emergence of pathogens.</title>
        <authorList>
            <person name="Haridas S."/>
            <person name="Albert R."/>
            <person name="Binder M."/>
            <person name="Bloem J."/>
            <person name="Labutti K."/>
            <person name="Salamov A."/>
            <person name="Andreopoulos B."/>
            <person name="Baker S."/>
            <person name="Barry K."/>
            <person name="Bills G."/>
            <person name="Bluhm B."/>
            <person name="Cannon C."/>
            <person name="Castanera R."/>
            <person name="Culley D."/>
            <person name="Daum C."/>
            <person name="Ezra D."/>
            <person name="Gonzalez J."/>
            <person name="Henrissat B."/>
            <person name="Kuo A."/>
            <person name="Liang C."/>
            <person name="Lipzen A."/>
            <person name="Lutzoni F."/>
            <person name="Magnuson J."/>
            <person name="Mondo S."/>
            <person name="Nolan M."/>
            <person name="Ohm R."/>
            <person name="Pangilinan J."/>
            <person name="Park H.-J."/>
            <person name="Ramirez L."/>
            <person name="Alfaro M."/>
            <person name="Sun H."/>
            <person name="Tritt A."/>
            <person name="Yoshinaga Y."/>
            <person name="Zwiers L.-H."/>
            <person name="Turgeon B."/>
            <person name="Goodwin S."/>
            <person name="Spatafora J."/>
            <person name="Crous P."/>
            <person name="Grigoriev I."/>
        </authorList>
    </citation>
    <scope>NUCLEOTIDE SEQUENCE</scope>
    <source>
        <strain evidence="2">CBS 122368</strain>
    </source>
</reference>
<dbReference type="AlphaFoldDB" id="A0A6A6IAW8"/>
<keyword evidence="3" id="KW-1185">Reference proteome</keyword>
<dbReference type="Proteomes" id="UP000800094">
    <property type="component" value="Unassembled WGS sequence"/>
</dbReference>
<proteinExistence type="predicted"/>
<dbReference type="RefSeq" id="XP_033682560.1">
    <property type="nucleotide sequence ID" value="XM_033822437.1"/>
</dbReference>
<organism evidence="2 3">
    <name type="scientific">Trematosphaeria pertusa</name>
    <dbReference type="NCBI Taxonomy" id="390896"/>
    <lineage>
        <taxon>Eukaryota</taxon>
        <taxon>Fungi</taxon>
        <taxon>Dikarya</taxon>
        <taxon>Ascomycota</taxon>
        <taxon>Pezizomycotina</taxon>
        <taxon>Dothideomycetes</taxon>
        <taxon>Pleosporomycetidae</taxon>
        <taxon>Pleosporales</taxon>
        <taxon>Massarineae</taxon>
        <taxon>Trematosphaeriaceae</taxon>
        <taxon>Trematosphaeria</taxon>
    </lineage>
</organism>
<accession>A0A6A6IAW8</accession>
<dbReference type="EMBL" id="ML987197">
    <property type="protein sequence ID" value="KAF2247556.1"/>
    <property type="molecule type" value="Genomic_DNA"/>
</dbReference>
<evidence type="ECO:0000313" key="2">
    <source>
        <dbReference type="EMBL" id="KAF2247556.1"/>
    </source>
</evidence>
<dbReference type="GeneID" id="54575767"/>
<sequence length="202" mass="22115">MTSPFPTPQTWTLRLKSRKTTVLLYTDPLHTFATIKAHLYTALQETGLRDPDTGENIPLPASPSDIQFGRPVDVNNAEKGFQLGEWEYDALLLEDEDDNGGKGKGKAKAKAGRPRKSEPGTGTVGAENVRDCPKGAGLHNGSVLAFRWRGDGREEQGEEEDFEMVGGAVDKPDMWDVTLASFEDSYGVENEIDVGGGREFEE</sequence>
<feature type="region of interest" description="Disordered" evidence="1">
    <location>
        <begin position="95"/>
        <end position="135"/>
    </location>
</feature>
<feature type="compositionally biased region" description="Basic residues" evidence="1">
    <location>
        <begin position="103"/>
        <end position="114"/>
    </location>
</feature>
<dbReference type="OrthoDB" id="5376498at2759"/>
<evidence type="ECO:0000313" key="3">
    <source>
        <dbReference type="Proteomes" id="UP000800094"/>
    </source>
</evidence>
<evidence type="ECO:0000256" key="1">
    <source>
        <dbReference type="SAM" id="MobiDB-lite"/>
    </source>
</evidence>
<name>A0A6A6IAW8_9PLEO</name>
<protein>
    <submittedName>
        <fullName evidence="2">Uncharacterized protein</fullName>
    </submittedName>
</protein>
<gene>
    <name evidence="2" type="ORF">BU26DRAFT_349567</name>
</gene>